<evidence type="ECO:0000256" key="5">
    <source>
        <dbReference type="ARBA" id="ARBA00022679"/>
    </source>
</evidence>
<keyword evidence="9" id="KW-0902">Two-component regulatory system</keyword>
<comment type="catalytic activity">
    <reaction evidence="1">
        <text>ATP + protein L-histidine = ADP + protein N-phospho-L-histidine.</text>
        <dbReference type="EC" id="2.7.13.3"/>
    </reaction>
</comment>
<evidence type="ECO:0000256" key="2">
    <source>
        <dbReference type="ARBA" id="ARBA00004236"/>
    </source>
</evidence>
<dbReference type="SUPFAM" id="SSF47384">
    <property type="entry name" value="Homodimeric domain of signal transducing histidine kinase"/>
    <property type="match status" value="1"/>
</dbReference>
<dbReference type="SUPFAM" id="SSF55874">
    <property type="entry name" value="ATPase domain of HSP90 chaperone/DNA topoisomerase II/histidine kinase"/>
    <property type="match status" value="1"/>
</dbReference>
<dbReference type="InterPro" id="IPR003660">
    <property type="entry name" value="HAMP_dom"/>
</dbReference>
<dbReference type="Gene3D" id="1.10.287.130">
    <property type="match status" value="1"/>
</dbReference>
<name>A0ABQ6K959_9MICO</name>
<evidence type="ECO:0000313" key="15">
    <source>
        <dbReference type="Proteomes" id="UP001157034"/>
    </source>
</evidence>
<reference evidence="15" key="1">
    <citation type="journal article" date="2019" name="Int. J. Syst. Evol. Microbiol.">
        <title>The Global Catalogue of Microorganisms (GCM) 10K type strain sequencing project: providing services to taxonomists for standard genome sequencing and annotation.</title>
        <authorList>
            <consortium name="The Broad Institute Genomics Platform"/>
            <consortium name="The Broad Institute Genome Sequencing Center for Infectious Disease"/>
            <person name="Wu L."/>
            <person name="Ma J."/>
        </authorList>
    </citation>
    <scope>NUCLEOTIDE SEQUENCE [LARGE SCALE GENOMIC DNA]</scope>
    <source>
        <strain evidence="15">NBRC 108894</strain>
    </source>
</reference>
<dbReference type="CDD" id="cd06225">
    <property type="entry name" value="HAMP"/>
    <property type="match status" value="1"/>
</dbReference>
<dbReference type="EMBL" id="BSVB01000001">
    <property type="protein sequence ID" value="GMA95530.1"/>
    <property type="molecule type" value="Genomic_DNA"/>
</dbReference>
<comment type="caution">
    <text evidence="14">The sequence shown here is derived from an EMBL/GenBank/DDBJ whole genome shotgun (WGS) entry which is preliminary data.</text>
</comment>
<evidence type="ECO:0000256" key="9">
    <source>
        <dbReference type="ARBA" id="ARBA00023012"/>
    </source>
</evidence>
<keyword evidence="4" id="KW-0597">Phosphoprotein</keyword>
<dbReference type="EC" id="2.7.13.3" evidence="3"/>
<dbReference type="InterPro" id="IPR003594">
    <property type="entry name" value="HATPase_dom"/>
</dbReference>
<dbReference type="InterPro" id="IPR005467">
    <property type="entry name" value="His_kinase_dom"/>
</dbReference>
<sequence length="324" mass="34090">MPVSVAGDPARGVFAVAIDLGRRLEPVDGTFRAYALIAGIVVVVIGLIGWIIAGRLLAPIRRLNAMAQRIGADDLRERIPVEGDDDVSVLTGTVNSMLDRIETGVQQRRALLDDVRHELKAPLSVVRGEFELLDSGDPLVIAQAQRVGVEEVDRMAALVDGLTDLTEVQTSALARTPVDVAALTDDLLARASTMSGHAWRVDARAAAVVLLDRERIIQAWLQLADNAAKYAPPGSPIAIGSEVAGGEVLLRVVDEGTPIALADRDRIFKRFARGRAAGARGGSGLGLAIVAAIAAAHDGRVTLGSDAGGNTFTIHLPARTPGRV</sequence>
<dbReference type="PANTHER" id="PTHR45436:SF5">
    <property type="entry name" value="SENSOR HISTIDINE KINASE TRCS"/>
    <property type="match status" value="1"/>
</dbReference>
<dbReference type="SMART" id="SM00304">
    <property type="entry name" value="HAMP"/>
    <property type="match status" value="1"/>
</dbReference>
<dbReference type="Pfam" id="PF00672">
    <property type="entry name" value="HAMP"/>
    <property type="match status" value="1"/>
</dbReference>
<proteinExistence type="predicted"/>
<evidence type="ECO:0000256" key="4">
    <source>
        <dbReference type="ARBA" id="ARBA00022553"/>
    </source>
</evidence>
<keyword evidence="5" id="KW-0808">Transferase</keyword>
<dbReference type="SMART" id="SM00387">
    <property type="entry name" value="HATPase_c"/>
    <property type="match status" value="1"/>
</dbReference>
<feature type="transmembrane region" description="Helical" evidence="11">
    <location>
        <begin position="33"/>
        <end position="58"/>
    </location>
</feature>
<comment type="subcellular location">
    <subcellularLocation>
        <location evidence="2">Cell membrane</location>
    </subcellularLocation>
</comment>
<organism evidence="14 15">
    <name type="scientific">Pseudolysinimonas kribbensis</name>
    <dbReference type="NCBI Taxonomy" id="433641"/>
    <lineage>
        <taxon>Bacteria</taxon>
        <taxon>Bacillati</taxon>
        <taxon>Actinomycetota</taxon>
        <taxon>Actinomycetes</taxon>
        <taxon>Micrococcales</taxon>
        <taxon>Microbacteriaceae</taxon>
        <taxon>Pseudolysinimonas</taxon>
    </lineage>
</organism>
<keyword evidence="7" id="KW-0418">Kinase</keyword>
<dbReference type="PROSITE" id="PS50109">
    <property type="entry name" value="HIS_KIN"/>
    <property type="match status" value="1"/>
</dbReference>
<evidence type="ECO:0000256" key="1">
    <source>
        <dbReference type="ARBA" id="ARBA00000085"/>
    </source>
</evidence>
<dbReference type="CDD" id="cd00082">
    <property type="entry name" value="HisKA"/>
    <property type="match status" value="1"/>
</dbReference>
<dbReference type="PRINTS" id="PR00344">
    <property type="entry name" value="BCTRLSENSOR"/>
</dbReference>
<dbReference type="Gene3D" id="1.10.8.500">
    <property type="entry name" value="HAMP domain in histidine kinase"/>
    <property type="match status" value="1"/>
</dbReference>
<evidence type="ECO:0000256" key="3">
    <source>
        <dbReference type="ARBA" id="ARBA00012438"/>
    </source>
</evidence>
<feature type="domain" description="Histidine kinase" evidence="12">
    <location>
        <begin position="114"/>
        <end position="320"/>
    </location>
</feature>
<accession>A0ABQ6K959</accession>
<dbReference type="Pfam" id="PF00512">
    <property type="entry name" value="HisKA"/>
    <property type="match status" value="1"/>
</dbReference>
<evidence type="ECO:0000256" key="11">
    <source>
        <dbReference type="SAM" id="Phobius"/>
    </source>
</evidence>
<dbReference type="SMART" id="SM00388">
    <property type="entry name" value="HisKA"/>
    <property type="match status" value="1"/>
</dbReference>
<dbReference type="InterPro" id="IPR050428">
    <property type="entry name" value="TCS_sensor_his_kinase"/>
</dbReference>
<dbReference type="Proteomes" id="UP001157034">
    <property type="component" value="Unassembled WGS sequence"/>
</dbReference>
<gene>
    <name evidence="14" type="ORF">GCM10025881_23540</name>
</gene>
<protein>
    <recommendedName>
        <fullName evidence="3">histidine kinase</fullName>
        <ecNumber evidence="3">2.7.13.3</ecNumber>
    </recommendedName>
</protein>
<evidence type="ECO:0000259" key="12">
    <source>
        <dbReference type="PROSITE" id="PS50109"/>
    </source>
</evidence>
<dbReference type="PROSITE" id="PS50885">
    <property type="entry name" value="HAMP"/>
    <property type="match status" value="1"/>
</dbReference>
<feature type="domain" description="HAMP" evidence="13">
    <location>
        <begin position="54"/>
        <end position="106"/>
    </location>
</feature>
<evidence type="ECO:0000259" key="13">
    <source>
        <dbReference type="PROSITE" id="PS50885"/>
    </source>
</evidence>
<dbReference type="InterPro" id="IPR036890">
    <property type="entry name" value="HATPase_C_sf"/>
</dbReference>
<dbReference type="Gene3D" id="3.30.565.10">
    <property type="entry name" value="Histidine kinase-like ATPase, C-terminal domain"/>
    <property type="match status" value="1"/>
</dbReference>
<evidence type="ECO:0000256" key="6">
    <source>
        <dbReference type="ARBA" id="ARBA00022692"/>
    </source>
</evidence>
<keyword evidence="8 11" id="KW-1133">Transmembrane helix</keyword>
<keyword evidence="15" id="KW-1185">Reference proteome</keyword>
<evidence type="ECO:0000256" key="10">
    <source>
        <dbReference type="ARBA" id="ARBA00023136"/>
    </source>
</evidence>
<dbReference type="SUPFAM" id="SSF158472">
    <property type="entry name" value="HAMP domain-like"/>
    <property type="match status" value="1"/>
</dbReference>
<dbReference type="InterPro" id="IPR004358">
    <property type="entry name" value="Sig_transdc_His_kin-like_C"/>
</dbReference>
<dbReference type="Pfam" id="PF02518">
    <property type="entry name" value="HATPase_c"/>
    <property type="match status" value="1"/>
</dbReference>
<dbReference type="InterPro" id="IPR036097">
    <property type="entry name" value="HisK_dim/P_sf"/>
</dbReference>
<evidence type="ECO:0000256" key="8">
    <source>
        <dbReference type="ARBA" id="ARBA00022989"/>
    </source>
</evidence>
<dbReference type="InterPro" id="IPR003661">
    <property type="entry name" value="HisK_dim/P_dom"/>
</dbReference>
<evidence type="ECO:0000256" key="7">
    <source>
        <dbReference type="ARBA" id="ARBA00022777"/>
    </source>
</evidence>
<keyword evidence="6 11" id="KW-0812">Transmembrane</keyword>
<evidence type="ECO:0000313" key="14">
    <source>
        <dbReference type="EMBL" id="GMA95530.1"/>
    </source>
</evidence>
<dbReference type="PANTHER" id="PTHR45436">
    <property type="entry name" value="SENSOR HISTIDINE KINASE YKOH"/>
    <property type="match status" value="1"/>
</dbReference>
<keyword evidence="10 11" id="KW-0472">Membrane</keyword>